<dbReference type="Proteomes" id="UP000282574">
    <property type="component" value="Unassembled WGS sequence"/>
</dbReference>
<comment type="caution">
    <text evidence="1">The sequence shown here is derived from an EMBL/GenBank/DDBJ whole genome shotgun (WGS) entry which is preliminary data.</text>
</comment>
<name>A0AB37UAI0_9CYAN</name>
<evidence type="ECO:0000313" key="1">
    <source>
        <dbReference type="EMBL" id="RUT02958.1"/>
    </source>
</evidence>
<dbReference type="AlphaFoldDB" id="A0AB37UAI0"/>
<accession>A0AB37UAI0</accession>
<protein>
    <submittedName>
        <fullName evidence="1">Uncharacterized protein</fullName>
    </submittedName>
</protein>
<dbReference type="RefSeq" id="WP_106166748.1">
    <property type="nucleotide sequence ID" value="NZ_JAVKZF010000001.1"/>
</dbReference>
<keyword evidence="2" id="KW-1185">Reference proteome</keyword>
<proteinExistence type="predicted"/>
<organism evidence="1 2">
    <name type="scientific">Chroococcidiopsis cubana SAG 39.79</name>
    <dbReference type="NCBI Taxonomy" id="388085"/>
    <lineage>
        <taxon>Bacteria</taxon>
        <taxon>Bacillati</taxon>
        <taxon>Cyanobacteriota</taxon>
        <taxon>Cyanophyceae</taxon>
        <taxon>Chroococcidiopsidales</taxon>
        <taxon>Chroococcidiopsidaceae</taxon>
        <taxon>Chroococcidiopsis</taxon>
    </lineage>
</organism>
<dbReference type="EMBL" id="RSCK01000103">
    <property type="protein sequence ID" value="RUT02958.1"/>
    <property type="molecule type" value="Genomic_DNA"/>
</dbReference>
<sequence>MDKSVSHTALSLVAENLTRHTQRLYRLLDVNRLDAQLSERLAAAEEEIYANPTDPMVNWDVEDLRLALTAAGIEVKITVEHYPTQLYVSPDLFNRWFSASAADTTRPAYVEYLSRYLSAPEISLIRSLFERSLLNRTIDWSTTVAFLKAIA</sequence>
<evidence type="ECO:0000313" key="2">
    <source>
        <dbReference type="Proteomes" id="UP000282574"/>
    </source>
</evidence>
<reference evidence="1 2" key="1">
    <citation type="journal article" date="2019" name="Genome Biol. Evol.">
        <title>Day and night: Metabolic profiles and evolutionary relationships of six axenic non-marine cyanobacteria.</title>
        <authorList>
            <person name="Will S.E."/>
            <person name="Henke P."/>
            <person name="Boedeker C."/>
            <person name="Huang S."/>
            <person name="Brinkmann H."/>
            <person name="Rohde M."/>
            <person name="Jarek M."/>
            <person name="Friedl T."/>
            <person name="Seufert S."/>
            <person name="Schumacher M."/>
            <person name="Overmann J."/>
            <person name="Neumann-Schaal M."/>
            <person name="Petersen J."/>
        </authorList>
    </citation>
    <scope>NUCLEOTIDE SEQUENCE [LARGE SCALE GENOMIC DNA]</scope>
    <source>
        <strain evidence="1 2">SAG 39.79</strain>
    </source>
</reference>
<gene>
    <name evidence="1" type="ORF">DSM107010_61420</name>
</gene>